<reference evidence="1 2" key="1">
    <citation type="journal article" date="2019" name="Int. J. Syst. Evol. Microbiol.">
        <title>The Global Catalogue of Microorganisms (GCM) 10K type strain sequencing project: providing services to taxonomists for standard genome sequencing and annotation.</title>
        <authorList>
            <consortium name="The Broad Institute Genomics Platform"/>
            <consortium name="The Broad Institute Genome Sequencing Center for Infectious Disease"/>
            <person name="Wu L."/>
            <person name="Ma J."/>
        </authorList>
    </citation>
    <scope>NUCLEOTIDE SEQUENCE [LARGE SCALE GENOMIC DNA]</scope>
    <source>
        <strain evidence="1 2">JCM 3325</strain>
    </source>
</reference>
<accession>A0ABN3I9K4</accession>
<organism evidence="1 2">
    <name type="scientific">Actinomadura vinacea</name>
    <dbReference type="NCBI Taxonomy" id="115336"/>
    <lineage>
        <taxon>Bacteria</taxon>
        <taxon>Bacillati</taxon>
        <taxon>Actinomycetota</taxon>
        <taxon>Actinomycetes</taxon>
        <taxon>Streptosporangiales</taxon>
        <taxon>Thermomonosporaceae</taxon>
        <taxon>Actinomadura</taxon>
    </lineage>
</organism>
<dbReference type="EMBL" id="BAAARW010000001">
    <property type="protein sequence ID" value="GAA2397435.1"/>
    <property type="molecule type" value="Genomic_DNA"/>
</dbReference>
<evidence type="ECO:0000313" key="1">
    <source>
        <dbReference type="EMBL" id="GAA2397435.1"/>
    </source>
</evidence>
<protein>
    <submittedName>
        <fullName evidence="1">Uncharacterized protein</fullName>
    </submittedName>
</protein>
<evidence type="ECO:0000313" key="2">
    <source>
        <dbReference type="Proteomes" id="UP001501231"/>
    </source>
</evidence>
<name>A0ABN3I9K4_9ACTN</name>
<dbReference type="Proteomes" id="UP001501231">
    <property type="component" value="Unassembled WGS sequence"/>
</dbReference>
<comment type="caution">
    <text evidence="1">The sequence shown here is derived from an EMBL/GenBank/DDBJ whole genome shotgun (WGS) entry which is preliminary data.</text>
</comment>
<gene>
    <name evidence="1" type="ORF">GCM10010191_00050</name>
</gene>
<keyword evidence="2" id="KW-1185">Reference proteome</keyword>
<sequence length="137" mass="15053">MMTVRRASWCRWPNGTLRARGLLQGSNGDVLPTWAFVVERVTGIEPALSAWETHPRSAITCGVSDLALRVNLPVEYAPMSARPNGHATGTANGFTDRYGSRRCLRADLDRLPVDVLNVSDGFPHIFRILVRGAAQQP</sequence>
<proteinExistence type="predicted"/>